<dbReference type="EMBL" id="JBEPCU010000787">
    <property type="protein sequence ID" value="MER6981533.1"/>
    <property type="molecule type" value="Genomic_DNA"/>
</dbReference>
<protein>
    <submittedName>
        <fullName evidence="1">Uncharacterized protein</fullName>
    </submittedName>
</protein>
<sequence length="105" mass="11487">MGEEDPQLEEEVQRVLDAIDELGSPDVPAAERAKRLTQLLDEWPDAHSRVRAMRQAAMKELQDGGLSLRAISAETGVSFGRVREIIQGVTKRTKEKGGTSQGEAS</sequence>
<evidence type="ECO:0000313" key="1">
    <source>
        <dbReference type="EMBL" id="MER6981533.1"/>
    </source>
</evidence>
<comment type="caution">
    <text evidence="1">The sequence shown here is derived from an EMBL/GenBank/DDBJ whole genome shotgun (WGS) entry which is preliminary data.</text>
</comment>
<evidence type="ECO:0000313" key="2">
    <source>
        <dbReference type="Proteomes" id="UP001458415"/>
    </source>
</evidence>
<gene>
    <name evidence="1" type="ORF">ABT317_32330</name>
</gene>
<proteinExistence type="predicted"/>
<name>A0ABV1WBF5_9ACTN</name>
<accession>A0ABV1WBF5</accession>
<keyword evidence="2" id="KW-1185">Reference proteome</keyword>
<organism evidence="1 2">
    <name type="scientific">Streptomyces carpinensis</name>
    <dbReference type="NCBI Taxonomy" id="66369"/>
    <lineage>
        <taxon>Bacteria</taxon>
        <taxon>Bacillati</taxon>
        <taxon>Actinomycetota</taxon>
        <taxon>Actinomycetes</taxon>
        <taxon>Kitasatosporales</taxon>
        <taxon>Streptomycetaceae</taxon>
        <taxon>Streptomyces</taxon>
    </lineage>
</organism>
<reference evidence="1 2" key="1">
    <citation type="submission" date="2024-06" db="EMBL/GenBank/DDBJ databases">
        <title>The Natural Products Discovery Center: Release of the First 8490 Sequenced Strains for Exploring Actinobacteria Biosynthetic Diversity.</title>
        <authorList>
            <person name="Kalkreuter E."/>
            <person name="Kautsar S.A."/>
            <person name="Yang D."/>
            <person name="Bader C.D."/>
            <person name="Teijaro C.N."/>
            <person name="Fluegel L."/>
            <person name="Davis C.M."/>
            <person name="Simpson J.R."/>
            <person name="Lauterbach L."/>
            <person name="Steele A.D."/>
            <person name="Gui C."/>
            <person name="Meng S."/>
            <person name="Li G."/>
            <person name="Viehrig K."/>
            <person name="Ye F."/>
            <person name="Su P."/>
            <person name="Kiefer A.F."/>
            <person name="Nichols A."/>
            <person name="Cepeda A.J."/>
            <person name="Yan W."/>
            <person name="Fan B."/>
            <person name="Jiang Y."/>
            <person name="Adhikari A."/>
            <person name="Zheng C.-J."/>
            <person name="Schuster L."/>
            <person name="Cowan T.M."/>
            <person name="Smanski M.J."/>
            <person name="Chevrette M.G."/>
            <person name="De Carvalho L.P.S."/>
            <person name="Shen B."/>
        </authorList>
    </citation>
    <scope>NUCLEOTIDE SEQUENCE [LARGE SCALE GENOMIC DNA]</scope>
    <source>
        <strain evidence="1 2">NPDC000634</strain>
    </source>
</reference>
<dbReference type="Proteomes" id="UP001458415">
    <property type="component" value="Unassembled WGS sequence"/>
</dbReference>